<comment type="subcellular location">
    <subcellularLocation>
        <location evidence="1">Cell membrane</location>
        <topology evidence="1">Multi-pass membrane protein</topology>
    </subcellularLocation>
</comment>
<dbReference type="GO" id="GO:0043190">
    <property type="term" value="C:ATP-binding cassette (ABC) transporter complex"/>
    <property type="evidence" value="ECO:0007669"/>
    <property type="project" value="InterPro"/>
</dbReference>
<feature type="transmembrane region" description="Helical" evidence="6">
    <location>
        <begin position="104"/>
        <end position="122"/>
    </location>
</feature>
<dbReference type="AlphaFoldDB" id="A0A2S7K6K7"/>
<protein>
    <submittedName>
        <fullName evidence="7">LPS export ABC transporter permease LptG</fullName>
    </submittedName>
</protein>
<sequence>MIFARNIFTHYVGRMFLLRFAGLLIFFVIILQMLDLLNRSSDILSAEGAGVDSMVRYVSLRAPQIISQFTPFAALLGVVLTLAGLSHTSEITVMRAAGMSVHRVLFPLGFVCALIALSHFVFHELVVVGASEELDYWEVNDYAAGLPPESETRTDIRITYDGEFISAASAARLDDAVMLTGVSIVDLSDGLISKTIEARAARFEDGAWRLYAVRTLDALTQEASYAAELIWTNSLDPELLFAMTLEPEQTSLPELAAQIRQLGQDRADTRGPMTQLLSRFSKPMATLVMPLLGAIAGFGVHRQGVLLARAVTGAALGFGYFVAENLALALGALGVVPAIIGAFFPLAIFMVVGFSIILSMEN</sequence>
<dbReference type="OrthoDB" id="9798468at2"/>
<keyword evidence="8" id="KW-1185">Reference proteome</keyword>
<dbReference type="InterPro" id="IPR005495">
    <property type="entry name" value="LptG/LptF_permease"/>
</dbReference>
<evidence type="ECO:0000256" key="4">
    <source>
        <dbReference type="ARBA" id="ARBA00022989"/>
    </source>
</evidence>
<evidence type="ECO:0000256" key="1">
    <source>
        <dbReference type="ARBA" id="ARBA00004651"/>
    </source>
</evidence>
<evidence type="ECO:0000256" key="3">
    <source>
        <dbReference type="ARBA" id="ARBA00022692"/>
    </source>
</evidence>
<keyword evidence="4 6" id="KW-1133">Transmembrane helix</keyword>
<dbReference type="NCBIfam" id="TIGR04408">
    <property type="entry name" value="LptG_lptG"/>
    <property type="match status" value="1"/>
</dbReference>
<feature type="transmembrane region" description="Helical" evidence="6">
    <location>
        <begin position="306"/>
        <end position="323"/>
    </location>
</feature>
<feature type="transmembrane region" description="Helical" evidence="6">
    <location>
        <begin position="12"/>
        <end position="34"/>
    </location>
</feature>
<dbReference type="Pfam" id="PF03739">
    <property type="entry name" value="LptF_LptG"/>
    <property type="match status" value="1"/>
</dbReference>
<gene>
    <name evidence="7" type="primary">lptG</name>
    <name evidence="7" type="ORF">CW354_07215</name>
</gene>
<evidence type="ECO:0000256" key="2">
    <source>
        <dbReference type="ARBA" id="ARBA00022475"/>
    </source>
</evidence>
<dbReference type="PANTHER" id="PTHR33529">
    <property type="entry name" value="SLR0882 PROTEIN-RELATED"/>
    <property type="match status" value="1"/>
</dbReference>
<dbReference type="Proteomes" id="UP000239504">
    <property type="component" value="Unassembled WGS sequence"/>
</dbReference>
<dbReference type="PANTHER" id="PTHR33529:SF2">
    <property type="entry name" value="LIPOPOLYSACCHARIDE EXPORT SYSTEM PERMEASE PROTEIN LPTG"/>
    <property type="match status" value="1"/>
</dbReference>
<keyword evidence="5 6" id="KW-0472">Membrane</keyword>
<feature type="transmembrane region" description="Helical" evidence="6">
    <location>
        <begin position="280"/>
        <end position="299"/>
    </location>
</feature>
<comment type="caution">
    <text evidence="7">The sequence shown here is derived from an EMBL/GenBank/DDBJ whole genome shotgun (WGS) entry which is preliminary data.</text>
</comment>
<evidence type="ECO:0000313" key="8">
    <source>
        <dbReference type="Proteomes" id="UP000239504"/>
    </source>
</evidence>
<dbReference type="RefSeq" id="WP_104829351.1">
    <property type="nucleotide sequence ID" value="NZ_PJCH01000005.1"/>
</dbReference>
<dbReference type="GO" id="GO:0015920">
    <property type="term" value="P:lipopolysaccharide transport"/>
    <property type="evidence" value="ECO:0007669"/>
    <property type="project" value="TreeGrafter"/>
</dbReference>
<keyword evidence="3 6" id="KW-0812">Transmembrane</keyword>
<keyword evidence="2" id="KW-1003">Cell membrane</keyword>
<dbReference type="InterPro" id="IPR030923">
    <property type="entry name" value="LptG"/>
</dbReference>
<evidence type="ECO:0000256" key="6">
    <source>
        <dbReference type="SAM" id="Phobius"/>
    </source>
</evidence>
<feature type="transmembrane region" description="Helical" evidence="6">
    <location>
        <begin position="65"/>
        <end position="83"/>
    </location>
</feature>
<name>A0A2S7K6K7_9PROT</name>
<dbReference type="GO" id="GO:0055085">
    <property type="term" value="P:transmembrane transport"/>
    <property type="evidence" value="ECO:0007669"/>
    <property type="project" value="InterPro"/>
</dbReference>
<accession>A0A2S7K6K7</accession>
<reference evidence="7 8" key="1">
    <citation type="submission" date="2017-12" db="EMBL/GenBank/DDBJ databases">
        <authorList>
            <person name="Hurst M.R.H."/>
        </authorList>
    </citation>
    <scope>NUCLEOTIDE SEQUENCE [LARGE SCALE GENOMIC DNA]</scope>
    <source>
        <strain evidence="7 8">SY-3-19</strain>
    </source>
</reference>
<evidence type="ECO:0000256" key="5">
    <source>
        <dbReference type="ARBA" id="ARBA00023136"/>
    </source>
</evidence>
<proteinExistence type="predicted"/>
<evidence type="ECO:0000313" key="7">
    <source>
        <dbReference type="EMBL" id="PQA88106.1"/>
    </source>
</evidence>
<feature type="transmembrane region" description="Helical" evidence="6">
    <location>
        <begin position="335"/>
        <end position="358"/>
    </location>
</feature>
<dbReference type="EMBL" id="PJCH01000005">
    <property type="protein sequence ID" value="PQA88106.1"/>
    <property type="molecule type" value="Genomic_DNA"/>
</dbReference>
<organism evidence="7 8">
    <name type="scientific">Hyphococcus luteus</name>
    <dbReference type="NCBI Taxonomy" id="2058213"/>
    <lineage>
        <taxon>Bacteria</taxon>
        <taxon>Pseudomonadati</taxon>
        <taxon>Pseudomonadota</taxon>
        <taxon>Alphaproteobacteria</taxon>
        <taxon>Parvularculales</taxon>
        <taxon>Parvularculaceae</taxon>
        <taxon>Hyphococcus</taxon>
    </lineage>
</organism>